<feature type="domain" description="GPI ethanolamine phosphate transferase 2 C-terminal" evidence="12">
    <location>
        <begin position="634"/>
        <end position="767"/>
    </location>
</feature>
<evidence type="ECO:0000256" key="1">
    <source>
        <dbReference type="ARBA" id="ARBA00004477"/>
    </source>
</evidence>
<keyword evidence="6 11" id="KW-0812">Transmembrane</keyword>
<evidence type="ECO:0000256" key="8">
    <source>
        <dbReference type="ARBA" id="ARBA00022989"/>
    </source>
</evidence>
<feature type="transmembrane region" description="Helical" evidence="11">
    <location>
        <begin position="572"/>
        <end position="590"/>
    </location>
</feature>
<name>A0A1Y1KQ33_PHOPY</name>
<dbReference type="Pfam" id="PF19316">
    <property type="entry name" value="PIGO_PIGG"/>
    <property type="match status" value="2"/>
</dbReference>
<dbReference type="AlphaFoldDB" id="A0A1Y1KQ33"/>
<evidence type="ECO:0000256" key="3">
    <source>
        <dbReference type="ARBA" id="ARBA00005315"/>
    </source>
</evidence>
<protein>
    <recommendedName>
        <fullName evidence="12">GPI ethanolamine phosphate transferase 2 C-terminal domain-containing protein</fullName>
    </recommendedName>
</protein>
<dbReference type="PANTHER" id="PTHR23072:SF0">
    <property type="entry name" value="GPI ETHANOLAMINE PHOSPHATE TRANSFERASE 2"/>
    <property type="match status" value="1"/>
</dbReference>
<dbReference type="GO" id="GO:0051267">
    <property type="term" value="F:CP2 mannose-ethanolamine phosphotransferase activity"/>
    <property type="evidence" value="ECO:0007669"/>
    <property type="project" value="TreeGrafter"/>
</dbReference>
<feature type="transmembrane region" description="Helical" evidence="11">
    <location>
        <begin position="596"/>
        <end position="613"/>
    </location>
</feature>
<dbReference type="InterPro" id="IPR045687">
    <property type="entry name" value="PIGG/GPI7_C"/>
</dbReference>
<evidence type="ECO:0000256" key="10">
    <source>
        <dbReference type="ARBA" id="ARBA00023180"/>
    </source>
</evidence>
<feature type="transmembrane region" description="Helical" evidence="11">
    <location>
        <begin position="388"/>
        <end position="411"/>
    </location>
</feature>
<sequence length="804" mass="91587">MDKFLINFILIIISLILFLRGFFPVQYTSGNDSARPTQLNGIEFNLEQLYKPEVDRLVFIIVDALRWDFITQQNFPNLAPAFHQHGCMHKVHVQSPTVTLPRIKALTTGRVPQFLDVVLNLVGTNKLNDSILHQAKNAGKRIIFYGDDTWLKLYPDVFERWEGVTSFFVNDYTEVDNNVTSNVLNELSNSDWDIMVLHYLGLDHIGHVHGPFSPLVQPKLQEMDKVFKRIYDETKVWNKKTLVVVTGDHGMKDSGGHGGATYAETYVPFIAVGLPCVNGSIKQIDIPATLSVLLGLELPSSSIGRPVLNMLVGLSQDRQLYILNYVSSLIKSISDQYEEILNDATSYHYKFMVSNSTKDATSAQIQYQAYINMVTENLLHVSAVQDDYTLLVSILALLNLLCVVFSNLCFLGDGTTTQLAVTLILIIQLLPTLLLTSVLSIALLLYFLLQNVVKVARCVKPNDNGIFIICTVLYLSSLQSSSFIEEEHQTWYFMLGTCILLKGYKLKHFQMLPILIFIRFIRTMNPSGDKWSHLPTLSSWFVLEENYVFYQILFCSSLMLIYFCCNKLLKRHSLVIPLILIFIYVFHTCFEKSPTVGKFIWLGIGFNFLLELYRFKNYADQFVVCWILLCSLLIRPHNLVLIPICLFSCALVQNYLKNSLHITMITLLIGKVFFFAQGNGNSFASVDVASGYVGLQSYVPSIVFLQIVCHTYTFPVLVTLFTITTHSRLVWEISIFFRTLTLVTTCTAILIQRHHLFVWSVFAPKLLVESFNCIELLVELLIFKFIKLSKCNSIQTDVNKVNVY</sequence>
<keyword evidence="10" id="KW-0325">Glycoprotein</keyword>
<dbReference type="UniPathway" id="UPA00196"/>
<evidence type="ECO:0000256" key="6">
    <source>
        <dbReference type="ARBA" id="ARBA00022692"/>
    </source>
</evidence>
<organism evidence="13">
    <name type="scientific">Photinus pyralis</name>
    <name type="common">Common eastern firefly</name>
    <name type="synonym">Lampyris pyralis</name>
    <dbReference type="NCBI Taxonomy" id="7054"/>
    <lineage>
        <taxon>Eukaryota</taxon>
        <taxon>Metazoa</taxon>
        <taxon>Ecdysozoa</taxon>
        <taxon>Arthropoda</taxon>
        <taxon>Hexapoda</taxon>
        <taxon>Insecta</taxon>
        <taxon>Pterygota</taxon>
        <taxon>Neoptera</taxon>
        <taxon>Endopterygota</taxon>
        <taxon>Coleoptera</taxon>
        <taxon>Polyphaga</taxon>
        <taxon>Elateriformia</taxon>
        <taxon>Elateroidea</taxon>
        <taxon>Lampyridae</taxon>
        <taxon>Lampyrinae</taxon>
        <taxon>Photinus</taxon>
    </lineage>
</organism>
<keyword evidence="7" id="KW-0256">Endoplasmic reticulum</keyword>
<dbReference type="GO" id="GO:0005789">
    <property type="term" value="C:endoplasmic reticulum membrane"/>
    <property type="evidence" value="ECO:0007669"/>
    <property type="project" value="UniProtKB-SubCell"/>
</dbReference>
<dbReference type="Pfam" id="PF01663">
    <property type="entry name" value="Phosphodiest"/>
    <property type="match status" value="1"/>
</dbReference>
<keyword evidence="8 11" id="KW-1133">Transmembrane helix</keyword>
<dbReference type="EMBL" id="GEZM01076951">
    <property type="protein sequence ID" value="JAV63523.1"/>
    <property type="molecule type" value="Transcribed_RNA"/>
</dbReference>
<evidence type="ECO:0000256" key="4">
    <source>
        <dbReference type="ARBA" id="ARBA00022502"/>
    </source>
</evidence>
<evidence type="ECO:0000256" key="2">
    <source>
        <dbReference type="ARBA" id="ARBA00004687"/>
    </source>
</evidence>
<keyword evidence="5" id="KW-0808">Transferase</keyword>
<feature type="transmembrane region" description="Helical" evidence="11">
    <location>
        <begin position="547"/>
        <end position="565"/>
    </location>
</feature>
<dbReference type="InterPro" id="IPR002591">
    <property type="entry name" value="Phosphodiest/P_Trfase"/>
</dbReference>
<evidence type="ECO:0000256" key="11">
    <source>
        <dbReference type="SAM" id="Phobius"/>
    </source>
</evidence>
<keyword evidence="9 11" id="KW-0472">Membrane</keyword>
<dbReference type="InterPro" id="IPR037674">
    <property type="entry name" value="PIG-G_N"/>
</dbReference>
<comment type="pathway">
    <text evidence="2">Glycolipid biosynthesis; glycosylphosphatidylinositol-anchor biosynthesis.</text>
</comment>
<evidence type="ECO:0000256" key="9">
    <source>
        <dbReference type="ARBA" id="ARBA00023136"/>
    </source>
</evidence>
<comment type="similarity">
    <text evidence="3">Belongs to the PIGG/PIGN/PIGO family. PIGG subfamily.</text>
</comment>
<feature type="transmembrane region" description="Helical" evidence="11">
    <location>
        <begin position="466"/>
        <end position="484"/>
    </location>
</feature>
<dbReference type="GO" id="GO:0006506">
    <property type="term" value="P:GPI anchor biosynthetic process"/>
    <property type="evidence" value="ECO:0007669"/>
    <property type="project" value="UniProtKB-UniPathway"/>
</dbReference>
<evidence type="ECO:0000259" key="12">
    <source>
        <dbReference type="Pfam" id="PF19316"/>
    </source>
</evidence>
<evidence type="ECO:0000313" key="13">
    <source>
        <dbReference type="EMBL" id="JAV63523.1"/>
    </source>
</evidence>
<feature type="domain" description="GPI ethanolamine phosphate transferase 2 C-terminal" evidence="12">
    <location>
        <begin position="441"/>
        <end position="577"/>
    </location>
</feature>
<dbReference type="SUPFAM" id="SSF53649">
    <property type="entry name" value="Alkaline phosphatase-like"/>
    <property type="match status" value="1"/>
</dbReference>
<feature type="transmembrane region" description="Helical" evidence="11">
    <location>
        <begin position="661"/>
        <end position="678"/>
    </location>
</feature>
<reference evidence="13" key="1">
    <citation type="journal article" date="2016" name="Sci. Rep.">
        <title>Molecular characterization of firefly nuptial gifts: a multi-omics approach sheds light on postcopulatory sexual selection.</title>
        <authorList>
            <person name="Al-Wathiqui N."/>
            <person name="Fallon T.R."/>
            <person name="South A."/>
            <person name="Weng J.K."/>
            <person name="Lewis S.M."/>
        </authorList>
    </citation>
    <scope>NUCLEOTIDE SEQUENCE</scope>
</reference>
<feature type="transmembrane region" description="Helical" evidence="11">
    <location>
        <begin position="423"/>
        <end position="446"/>
    </location>
</feature>
<dbReference type="CDD" id="cd16024">
    <property type="entry name" value="GPI_EPT_2"/>
    <property type="match status" value="1"/>
</dbReference>
<evidence type="ECO:0000256" key="5">
    <source>
        <dbReference type="ARBA" id="ARBA00022679"/>
    </source>
</evidence>
<dbReference type="Gene3D" id="3.40.720.10">
    <property type="entry name" value="Alkaline Phosphatase, subunit A"/>
    <property type="match status" value="1"/>
</dbReference>
<evidence type="ECO:0000256" key="7">
    <source>
        <dbReference type="ARBA" id="ARBA00022824"/>
    </source>
</evidence>
<feature type="transmembrane region" description="Helical" evidence="11">
    <location>
        <begin position="735"/>
        <end position="754"/>
    </location>
</feature>
<dbReference type="InterPro" id="IPR039527">
    <property type="entry name" value="PIGG/GPI7"/>
</dbReference>
<feature type="transmembrane region" description="Helical" evidence="11">
    <location>
        <begin position="698"/>
        <end position="723"/>
    </location>
</feature>
<dbReference type="PANTHER" id="PTHR23072">
    <property type="entry name" value="PHOSPHATIDYLINOSITOL GLYCAN-RELATED"/>
    <property type="match status" value="1"/>
</dbReference>
<accession>A0A1Y1KQ33</accession>
<dbReference type="InterPro" id="IPR017850">
    <property type="entry name" value="Alkaline_phosphatase_core_sf"/>
</dbReference>
<comment type="subcellular location">
    <subcellularLocation>
        <location evidence="1">Endoplasmic reticulum membrane</location>
        <topology evidence="1">Multi-pass membrane protein</topology>
    </subcellularLocation>
</comment>
<proteinExistence type="inferred from homology"/>
<keyword evidence="4" id="KW-0337">GPI-anchor biosynthesis</keyword>
<feature type="transmembrane region" description="Helical" evidence="11">
    <location>
        <begin position="618"/>
        <end position="634"/>
    </location>
</feature>